<name>E8UAX7_DEIML</name>
<dbReference type="InterPro" id="IPR050469">
    <property type="entry name" value="Diguanylate_Cyclase"/>
</dbReference>
<dbReference type="AlphaFoldDB" id="E8UAX7"/>
<feature type="domain" description="GGDEF" evidence="1">
    <location>
        <begin position="212"/>
        <end position="326"/>
    </location>
</feature>
<dbReference type="HOGENOM" id="CLU_820670_0_0_0"/>
<keyword evidence="3" id="KW-1185">Reference proteome</keyword>
<reference evidence="3" key="2">
    <citation type="submission" date="2011-01" db="EMBL/GenBank/DDBJ databases">
        <title>The complete genome of Deinococcus maricopensis DSM 21211.</title>
        <authorList>
            <consortium name="US DOE Joint Genome Institute (JGI-PGF)"/>
            <person name="Lucas S."/>
            <person name="Copeland A."/>
            <person name="Lapidus A."/>
            <person name="Goodwin L."/>
            <person name="Pitluck S."/>
            <person name="Kyrpides N."/>
            <person name="Mavromatis K."/>
            <person name="Pagani I."/>
            <person name="Ivanova N."/>
            <person name="Ovchinnikova G."/>
            <person name="Zeytun A."/>
            <person name="Detter J.C."/>
            <person name="Han C."/>
            <person name="Land M."/>
            <person name="Hauser L."/>
            <person name="Markowitz V."/>
            <person name="Cheng J.-F."/>
            <person name="Hugenholtz P."/>
            <person name="Woyke T."/>
            <person name="Wu D."/>
            <person name="Pukall R."/>
            <person name="Gehrich-Schroeter G."/>
            <person name="Brambilla E."/>
            <person name="Klenk H.-P."/>
            <person name="Eisen J.A."/>
        </authorList>
    </citation>
    <scope>NUCLEOTIDE SEQUENCE [LARGE SCALE GENOMIC DNA]</scope>
    <source>
        <strain evidence="3">DSM 21211 / LMG 22137 / NRRL B-23946 / LB-34</strain>
    </source>
</reference>
<dbReference type="Gene3D" id="3.30.70.270">
    <property type="match status" value="1"/>
</dbReference>
<dbReference type="InterPro" id="IPR029016">
    <property type="entry name" value="GAF-like_dom_sf"/>
</dbReference>
<dbReference type="EMBL" id="CP002454">
    <property type="protein sequence ID" value="ADV68216.1"/>
    <property type="molecule type" value="Genomic_DNA"/>
</dbReference>
<dbReference type="SMART" id="SM00065">
    <property type="entry name" value="GAF"/>
    <property type="match status" value="1"/>
</dbReference>
<dbReference type="OrthoDB" id="9805474at2"/>
<dbReference type="SUPFAM" id="SSF55073">
    <property type="entry name" value="Nucleotide cyclase"/>
    <property type="match status" value="1"/>
</dbReference>
<dbReference type="InterPro" id="IPR003018">
    <property type="entry name" value="GAF"/>
</dbReference>
<dbReference type="InterPro" id="IPR000160">
    <property type="entry name" value="GGDEF_dom"/>
</dbReference>
<dbReference type="Proteomes" id="UP000008635">
    <property type="component" value="Chromosome"/>
</dbReference>
<reference evidence="2 3" key="1">
    <citation type="journal article" date="2011" name="Stand. Genomic Sci.">
        <title>Complete genome sequence of Deinococcus maricopensis type strain (LB-34).</title>
        <authorList>
            <person name="Pukall R."/>
            <person name="Zeytun A."/>
            <person name="Lucas S."/>
            <person name="Lapidus A."/>
            <person name="Hammon N."/>
            <person name="Deshpande S."/>
            <person name="Nolan M."/>
            <person name="Cheng J.F."/>
            <person name="Pitluck S."/>
            <person name="Liolios K."/>
            <person name="Pagani I."/>
            <person name="Mikhailova N."/>
            <person name="Ivanova N."/>
            <person name="Mavromatis K."/>
            <person name="Pati A."/>
            <person name="Tapia R."/>
            <person name="Han C."/>
            <person name="Goodwin L."/>
            <person name="Chen A."/>
            <person name="Palaniappan K."/>
            <person name="Land M."/>
            <person name="Hauser L."/>
            <person name="Chang Y.J."/>
            <person name="Jeffries C.D."/>
            <person name="Brambilla E.M."/>
            <person name="Rohde M."/>
            <person name="Goker M."/>
            <person name="Detter J.C."/>
            <person name="Woyke T."/>
            <person name="Bristow J."/>
            <person name="Eisen J.A."/>
            <person name="Markowitz V."/>
            <person name="Hugenholtz P."/>
            <person name="Kyrpides N.C."/>
            <person name="Klenk H.P."/>
        </authorList>
    </citation>
    <scope>NUCLEOTIDE SEQUENCE [LARGE SCALE GENOMIC DNA]</scope>
    <source>
        <strain evidence="3">DSM 21211 / LMG 22137 / NRRL B-23946 / LB-34</strain>
    </source>
</reference>
<dbReference type="InterPro" id="IPR043128">
    <property type="entry name" value="Rev_trsase/Diguanyl_cyclase"/>
</dbReference>
<dbReference type="PROSITE" id="PS50887">
    <property type="entry name" value="GGDEF"/>
    <property type="match status" value="1"/>
</dbReference>
<dbReference type="SMART" id="SM00267">
    <property type="entry name" value="GGDEF"/>
    <property type="match status" value="1"/>
</dbReference>
<dbReference type="GO" id="GO:0052621">
    <property type="term" value="F:diguanylate cyclase activity"/>
    <property type="evidence" value="ECO:0007669"/>
    <property type="project" value="TreeGrafter"/>
</dbReference>
<sequence>MLRRPAQPALARRLERYETLVDLLGALAAARRTEDVIGAVHEQANRLFGATITLYAAQQPDGHWRVRLHEGRSVQDTTAISNPEGLLERVLQGRVELIGDVAAYIREQGATARRLNRNAPPTRAWMGVPVRVRGETVGVLSLQSYEVNRFTPEDLEFLRLLGTHVALAVENTRLRERLEREASTDDLTGLLNRRAFRAHREEALRRADVGGAPLTLLLLRVDGMRDLSQYGLSIGDDALARVAERLRAHLTPHAQAYRLTRSEFAVIADLPEPQARVVAHALTADLNAQRWSSAPLRAHVGVAVWSSGQDADDWYVAADQDARRQE</sequence>
<evidence type="ECO:0000259" key="1">
    <source>
        <dbReference type="PROSITE" id="PS50887"/>
    </source>
</evidence>
<dbReference type="NCBIfam" id="TIGR00254">
    <property type="entry name" value="GGDEF"/>
    <property type="match status" value="1"/>
</dbReference>
<dbReference type="STRING" id="709986.Deima_2582"/>
<evidence type="ECO:0000313" key="3">
    <source>
        <dbReference type="Proteomes" id="UP000008635"/>
    </source>
</evidence>
<dbReference type="eggNOG" id="COG2199">
    <property type="taxonomic scope" value="Bacteria"/>
</dbReference>
<dbReference type="PANTHER" id="PTHR45138:SF9">
    <property type="entry name" value="DIGUANYLATE CYCLASE DGCM-RELATED"/>
    <property type="match status" value="1"/>
</dbReference>
<dbReference type="SUPFAM" id="SSF55781">
    <property type="entry name" value="GAF domain-like"/>
    <property type="match status" value="1"/>
</dbReference>
<dbReference type="Gene3D" id="3.30.450.40">
    <property type="match status" value="1"/>
</dbReference>
<protein>
    <submittedName>
        <fullName evidence="2">Diguanylate cyclase with GAF sensor</fullName>
    </submittedName>
</protein>
<dbReference type="Pfam" id="PF00990">
    <property type="entry name" value="GGDEF"/>
    <property type="match status" value="1"/>
</dbReference>
<dbReference type="Pfam" id="PF13185">
    <property type="entry name" value="GAF_2"/>
    <property type="match status" value="1"/>
</dbReference>
<dbReference type="GO" id="GO:1902201">
    <property type="term" value="P:negative regulation of bacterial-type flagellum-dependent cell motility"/>
    <property type="evidence" value="ECO:0007669"/>
    <property type="project" value="TreeGrafter"/>
</dbReference>
<gene>
    <name evidence="2" type="ordered locus">Deima_2582</name>
</gene>
<dbReference type="GO" id="GO:0005886">
    <property type="term" value="C:plasma membrane"/>
    <property type="evidence" value="ECO:0007669"/>
    <property type="project" value="TreeGrafter"/>
</dbReference>
<dbReference type="PANTHER" id="PTHR45138">
    <property type="entry name" value="REGULATORY COMPONENTS OF SENSORY TRANSDUCTION SYSTEM"/>
    <property type="match status" value="1"/>
</dbReference>
<proteinExistence type="predicted"/>
<accession>E8UAX7</accession>
<dbReference type="CDD" id="cd01949">
    <property type="entry name" value="GGDEF"/>
    <property type="match status" value="1"/>
</dbReference>
<dbReference type="GO" id="GO:0043709">
    <property type="term" value="P:cell adhesion involved in single-species biofilm formation"/>
    <property type="evidence" value="ECO:0007669"/>
    <property type="project" value="TreeGrafter"/>
</dbReference>
<dbReference type="InterPro" id="IPR029787">
    <property type="entry name" value="Nucleotide_cyclase"/>
</dbReference>
<organism evidence="2 3">
    <name type="scientific">Deinococcus maricopensis (strain DSM 21211 / LMG 22137 / NRRL B-23946 / LB-34)</name>
    <dbReference type="NCBI Taxonomy" id="709986"/>
    <lineage>
        <taxon>Bacteria</taxon>
        <taxon>Thermotogati</taxon>
        <taxon>Deinococcota</taxon>
        <taxon>Deinococci</taxon>
        <taxon>Deinococcales</taxon>
        <taxon>Deinococcaceae</taxon>
        <taxon>Deinococcus</taxon>
    </lineage>
</organism>
<evidence type="ECO:0000313" key="2">
    <source>
        <dbReference type="EMBL" id="ADV68216.1"/>
    </source>
</evidence>
<dbReference type="KEGG" id="dmr:Deima_2582"/>